<dbReference type="AlphaFoldDB" id="A0A2P2N7X4"/>
<proteinExistence type="predicted"/>
<dbReference type="EMBL" id="GGEC01058088">
    <property type="protein sequence ID" value="MBX38572.1"/>
    <property type="molecule type" value="Transcribed_RNA"/>
</dbReference>
<reference evidence="1" key="1">
    <citation type="submission" date="2018-02" db="EMBL/GenBank/DDBJ databases">
        <title>Rhizophora mucronata_Transcriptome.</title>
        <authorList>
            <person name="Meera S.P."/>
            <person name="Sreeshan A."/>
            <person name="Augustine A."/>
        </authorList>
    </citation>
    <scope>NUCLEOTIDE SEQUENCE</scope>
    <source>
        <tissue evidence="1">Leaf</tissue>
    </source>
</reference>
<accession>A0A2P2N7X4</accession>
<name>A0A2P2N7X4_RHIMU</name>
<evidence type="ECO:0000313" key="1">
    <source>
        <dbReference type="EMBL" id="MBX38572.1"/>
    </source>
</evidence>
<sequence>MFLLWKWMFISLLLAINRKDVYLSYITFSYIFMGFNRW</sequence>
<organism evidence="1">
    <name type="scientific">Rhizophora mucronata</name>
    <name type="common">Asiatic mangrove</name>
    <dbReference type="NCBI Taxonomy" id="61149"/>
    <lineage>
        <taxon>Eukaryota</taxon>
        <taxon>Viridiplantae</taxon>
        <taxon>Streptophyta</taxon>
        <taxon>Embryophyta</taxon>
        <taxon>Tracheophyta</taxon>
        <taxon>Spermatophyta</taxon>
        <taxon>Magnoliopsida</taxon>
        <taxon>eudicotyledons</taxon>
        <taxon>Gunneridae</taxon>
        <taxon>Pentapetalae</taxon>
        <taxon>rosids</taxon>
        <taxon>fabids</taxon>
        <taxon>Malpighiales</taxon>
        <taxon>Rhizophoraceae</taxon>
        <taxon>Rhizophora</taxon>
    </lineage>
</organism>
<protein>
    <submittedName>
        <fullName evidence="1">Uncharacterized protein</fullName>
    </submittedName>
</protein>